<comment type="caution">
    <text evidence="1">The sequence shown here is derived from an EMBL/GenBank/DDBJ whole genome shotgun (WGS) entry which is preliminary data.</text>
</comment>
<dbReference type="Proteomes" id="UP000798602">
    <property type="component" value="Unassembled WGS sequence"/>
</dbReference>
<reference evidence="2" key="1">
    <citation type="submission" date="2020-01" db="EMBL/GenBank/DDBJ databases">
        <title>Sphingomonas sp. strain CSW-10.</title>
        <authorList>
            <person name="Chen W.-M."/>
        </authorList>
    </citation>
    <scope>NUCLEOTIDE SEQUENCE [LARGE SCALE GENOMIC DNA]</scope>
    <source>
        <strain evidence="2">NST-5</strain>
    </source>
</reference>
<dbReference type="EMBL" id="JAABLM010000001">
    <property type="protein sequence ID" value="NBL63749.1"/>
    <property type="molecule type" value="Genomic_DNA"/>
</dbReference>
<dbReference type="RefSeq" id="WP_166535579.1">
    <property type="nucleotide sequence ID" value="NZ_JAABLM010000001.1"/>
</dbReference>
<evidence type="ECO:0000313" key="1">
    <source>
        <dbReference type="EMBL" id="NBL63749.1"/>
    </source>
</evidence>
<keyword evidence="2" id="KW-1185">Reference proteome</keyword>
<accession>A0ABW9Z530</accession>
<name>A0ABW9Z530_9FLAO</name>
<evidence type="ECO:0008006" key="3">
    <source>
        <dbReference type="Google" id="ProtNLM"/>
    </source>
</evidence>
<proteinExistence type="predicted"/>
<dbReference type="SUPFAM" id="SSF141072">
    <property type="entry name" value="CalX-like"/>
    <property type="match status" value="1"/>
</dbReference>
<evidence type="ECO:0000313" key="2">
    <source>
        <dbReference type="Proteomes" id="UP000798602"/>
    </source>
</evidence>
<dbReference type="Gene3D" id="2.60.40.2030">
    <property type="match status" value="1"/>
</dbReference>
<organism evidence="1 2">
    <name type="scientific">Flavobacterium ichthyis</name>
    <dbReference type="NCBI Taxonomy" id="2698827"/>
    <lineage>
        <taxon>Bacteria</taxon>
        <taxon>Pseudomonadati</taxon>
        <taxon>Bacteroidota</taxon>
        <taxon>Flavobacteriia</taxon>
        <taxon>Flavobacteriales</taxon>
        <taxon>Flavobacteriaceae</taxon>
        <taxon>Flavobacterium</taxon>
    </lineage>
</organism>
<dbReference type="InterPro" id="IPR038081">
    <property type="entry name" value="CalX-like_sf"/>
</dbReference>
<protein>
    <recommendedName>
        <fullName evidence="3">DUF1735 domain-containing protein</fullName>
    </recommendedName>
</protein>
<sequence length="283" mass="30669">MKNFKIYFLLIATAFGLNSCLVDDDVATFSEGNYVVGFNSLQPSYIYTDENTESVQEKEYINLIGGNNGTVSEEPITINFEIDPSSTAVAGTHYAITGTANSLTINPGENFVAFPFTVNPQNLPDNQPLTIVVNLTQVTNGVASASRQSTTITIAKCASNLAGTYSLVVTRLDNNTVYNFPNEVITELSLGSYVTSTTGPYDDLTVDGAPRNGFLFNDVCQEIVIGEQNLGDYFSNLVYGNTTDGSHGFVTLNEAGEVESITMYYIITFAAGNRQFKAVYTKL</sequence>
<gene>
    <name evidence="1" type="ORF">GV828_00890</name>
</gene>